<feature type="binding site" evidence="8">
    <location>
        <begin position="8"/>
        <end position="10"/>
    </location>
    <ligand>
        <name>GTP</name>
        <dbReference type="ChEBI" id="CHEBI:37565"/>
    </ligand>
</feature>
<dbReference type="Gene3D" id="3.90.550.10">
    <property type="entry name" value="Spore Coat Polysaccharide Biosynthesis Protein SpsA, Chain A"/>
    <property type="match status" value="1"/>
</dbReference>
<comment type="catalytic activity">
    <reaction evidence="8">
        <text>Mo-molybdopterin + GTP + H(+) = Mo-molybdopterin guanine dinucleotide + diphosphate</text>
        <dbReference type="Rhea" id="RHEA:34243"/>
        <dbReference type="ChEBI" id="CHEBI:15378"/>
        <dbReference type="ChEBI" id="CHEBI:33019"/>
        <dbReference type="ChEBI" id="CHEBI:37565"/>
        <dbReference type="ChEBI" id="CHEBI:71302"/>
        <dbReference type="ChEBI" id="CHEBI:71310"/>
        <dbReference type="EC" id="2.7.7.77"/>
    </reaction>
</comment>
<evidence type="ECO:0000259" key="9">
    <source>
        <dbReference type="Pfam" id="PF12804"/>
    </source>
</evidence>
<dbReference type="GO" id="GO:0046872">
    <property type="term" value="F:metal ion binding"/>
    <property type="evidence" value="ECO:0007669"/>
    <property type="project" value="UniProtKB-KW"/>
</dbReference>
<evidence type="ECO:0000256" key="7">
    <source>
        <dbReference type="ARBA" id="ARBA00023150"/>
    </source>
</evidence>
<accession>C6XA31</accession>
<evidence type="ECO:0000256" key="6">
    <source>
        <dbReference type="ARBA" id="ARBA00023134"/>
    </source>
</evidence>
<dbReference type="OrthoDB" id="9788394at2"/>
<evidence type="ECO:0000256" key="3">
    <source>
        <dbReference type="ARBA" id="ARBA00022723"/>
    </source>
</evidence>
<dbReference type="PANTHER" id="PTHR19136">
    <property type="entry name" value="MOLYBDENUM COFACTOR GUANYLYLTRANSFERASE"/>
    <property type="match status" value="1"/>
</dbReference>
<reference evidence="11" key="1">
    <citation type="submission" date="2009-07" db="EMBL/GenBank/DDBJ databases">
        <title>Complete sequence of chromosome of Methylovorus sp. SIP3-4.</title>
        <authorList>
            <person name="Lucas S."/>
            <person name="Copeland A."/>
            <person name="Lapidus A."/>
            <person name="Glavina del Rio T."/>
            <person name="Tice H."/>
            <person name="Bruce D."/>
            <person name="Goodwin L."/>
            <person name="Pitluck S."/>
            <person name="Clum A."/>
            <person name="Larimer F."/>
            <person name="Land M."/>
            <person name="Hauser L."/>
            <person name="Kyrpides N."/>
            <person name="Mikhailova N."/>
            <person name="Kayluzhnaya M."/>
            <person name="Chistoserdova L."/>
        </authorList>
    </citation>
    <scope>NUCLEOTIDE SEQUENCE [LARGE SCALE GENOMIC DNA]</scope>
    <source>
        <strain evidence="11">SIP3-4</strain>
    </source>
</reference>
<dbReference type="AlphaFoldDB" id="C6XA31"/>
<reference evidence="10 11" key="2">
    <citation type="journal article" date="2011" name="J. Bacteriol.">
        <title>Genomes of three methylotrophs from a single niche uncover genetic and metabolic divergence of Methylophilaceae.</title>
        <authorList>
            <person name="Lapidus A."/>
            <person name="Clum A."/>
            <person name="Labutti K."/>
            <person name="Kaluzhnaya M.G."/>
            <person name="Lim S."/>
            <person name="Beck D.A."/>
            <person name="Glavina Del Rio T."/>
            <person name="Nolan M."/>
            <person name="Mavromatis K."/>
            <person name="Huntemann M."/>
            <person name="Lucas S."/>
            <person name="Lidstrom M.E."/>
            <person name="Ivanova N."/>
            <person name="Chistoserdova L."/>
        </authorList>
    </citation>
    <scope>NUCLEOTIDE SEQUENCE [LARGE SCALE GENOMIC DNA]</scope>
    <source>
        <strain evidence="10 11">SIP3-4</strain>
    </source>
</reference>
<dbReference type="EC" id="2.7.7.77" evidence="8"/>
<evidence type="ECO:0000256" key="5">
    <source>
        <dbReference type="ARBA" id="ARBA00022842"/>
    </source>
</evidence>
<comment type="function">
    <text evidence="8">Transfers a GMP moiety from GTP to Mo-molybdopterin (Mo-MPT) cofactor (Moco or molybdenum cofactor) to form Mo-molybdopterin guanine dinucleotide (Mo-MGD) cofactor.</text>
</comment>
<dbReference type="InterPro" id="IPR029044">
    <property type="entry name" value="Nucleotide-diphossugar_trans"/>
</dbReference>
<dbReference type="PANTHER" id="PTHR19136:SF81">
    <property type="entry name" value="MOLYBDENUM COFACTOR GUANYLYLTRANSFERASE"/>
    <property type="match status" value="1"/>
</dbReference>
<dbReference type="GO" id="GO:1902758">
    <property type="term" value="P:bis(molybdopterin guanine dinucleotide)molybdenum biosynthetic process"/>
    <property type="evidence" value="ECO:0007669"/>
    <property type="project" value="TreeGrafter"/>
</dbReference>
<keyword evidence="3 8" id="KW-0479">Metal-binding</keyword>
<dbReference type="NCBIfam" id="TIGR02665">
    <property type="entry name" value="molyb_mobA"/>
    <property type="match status" value="1"/>
</dbReference>
<proteinExistence type="inferred from homology"/>
<dbReference type="STRING" id="582744.Msip34_2330"/>
<evidence type="ECO:0000256" key="1">
    <source>
        <dbReference type="ARBA" id="ARBA00022490"/>
    </source>
</evidence>
<comment type="cofactor">
    <cofactor evidence="8">
        <name>Mg(2+)</name>
        <dbReference type="ChEBI" id="CHEBI:18420"/>
    </cofactor>
</comment>
<gene>
    <name evidence="8" type="primary">mobA</name>
    <name evidence="10" type="ordered locus">Msip34_2330</name>
</gene>
<organism evidence="10 11">
    <name type="scientific">Methylovorus glucosotrophus (strain SIP3-4)</name>
    <dbReference type="NCBI Taxonomy" id="582744"/>
    <lineage>
        <taxon>Bacteria</taxon>
        <taxon>Pseudomonadati</taxon>
        <taxon>Pseudomonadota</taxon>
        <taxon>Betaproteobacteria</taxon>
        <taxon>Nitrosomonadales</taxon>
        <taxon>Methylophilaceae</taxon>
        <taxon>Methylovorus</taxon>
    </lineage>
</organism>
<dbReference type="RefSeq" id="WP_013443056.1">
    <property type="nucleotide sequence ID" value="NC_012969.1"/>
</dbReference>
<keyword evidence="6 8" id="KW-0342">GTP-binding</keyword>
<evidence type="ECO:0000256" key="8">
    <source>
        <dbReference type="HAMAP-Rule" id="MF_00316"/>
    </source>
</evidence>
<feature type="domain" description="MobA-like NTP transferase" evidence="9">
    <location>
        <begin position="5"/>
        <end position="155"/>
    </location>
</feature>
<evidence type="ECO:0000256" key="2">
    <source>
        <dbReference type="ARBA" id="ARBA00022679"/>
    </source>
</evidence>
<dbReference type="eggNOG" id="COG0746">
    <property type="taxonomic scope" value="Bacteria"/>
</dbReference>
<keyword evidence="5 8" id="KW-0460">Magnesium</keyword>
<keyword evidence="7 8" id="KW-0501">Molybdenum cofactor biosynthesis</keyword>
<feature type="binding site" evidence="8">
    <location>
        <position position="21"/>
    </location>
    <ligand>
        <name>GTP</name>
        <dbReference type="ChEBI" id="CHEBI:37565"/>
    </ligand>
</feature>
<keyword evidence="2 8" id="KW-0808">Transferase</keyword>
<feature type="binding site" evidence="8">
    <location>
        <position position="97"/>
    </location>
    <ligand>
        <name>GTP</name>
        <dbReference type="ChEBI" id="CHEBI:37565"/>
    </ligand>
</feature>
<dbReference type="HAMAP" id="MF_00316">
    <property type="entry name" value="MobA"/>
    <property type="match status" value="1"/>
</dbReference>
<feature type="binding site" evidence="8">
    <location>
        <position position="49"/>
    </location>
    <ligand>
        <name>GTP</name>
        <dbReference type="ChEBI" id="CHEBI:37565"/>
    </ligand>
</feature>
<comment type="similarity">
    <text evidence="8">Belongs to the MobA family.</text>
</comment>
<dbReference type="InterPro" id="IPR025877">
    <property type="entry name" value="MobA-like_NTP_Trfase"/>
</dbReference>
<evidence type="ECO:0000256" key="4">
    <source>
        <dbReference type="ARBA" id="ARBA00022741"/>
    </source>
</evidence>
<comment type="subunit">
    <text evidence="8">Monomer.</text>
</comment>
<dbReference type="GO" id="GO:0005525">
    <property type="term" value="F:GTP binding"/>
    <property type="evidence" value="ECO:0007669"/>
    <property type="project" value="UniProtKB-UniRule"/>
</dbReference>
<dbReference type="GO" id="GO:0005737">
    <property type="term" value="C:cytoplasm"/>
    <property type="evidence" value="ECO:0007669"/>
    <property type="project" value="UniProtKB-SubCell"/>
</dbReference>
<dbReference type="KEGG" id="mei:Msip34_2330"/>
<protein>
    <recommendedName>
        <fullName evidence="8">Molybdenum cofactor guanylyltransferase</fullName>
        <shortName evidence="8">MoCo guanylyltransferase</shortName>
        <ecNumber evidence="8">2.7.7.77</ecNumber>
    </recommendedName>
    <alternativeName>
        <fullName evidence="8">GTP:molybdopterin guanylyltransferase</fullName>
    </alternativeName>
    <alternativeName>
        <fullName evidence="8">Mo-MPT guanylyltransferase</fullName>
    </alternativeName>
    <alternativeName>
        <fullName evidence="8">Molybdopterin guanylyltransferase</fullName>
    </alternativeName>
    <alternativeName>
        <fullName evidence="8">Molybdopterin-guanine dinucleotide synthase</fullName>
        <shortName evidence="8">MGD synthase</shortName>
    </alternativeName>
</protein>
<keyword evidence="1 8" id="KW-0963">Cytoplasm</keyword>
<dbReference type="GO" id="GO:0061603">
    <property type="term" value="F:molybdenum cofactor guanylyltransferase activity"/>
    <property type="evidence" value="ECO:0007669"/>
    <property type="project" value="UniProtKB-EC"/>
</dbReference>
<dbReference type="CDD" id="cd02503">
    <property type="entry name" value="MobA"/>
    <property type="match status" value="1"/>
</dbReference>
<evidence type="ECO:0000313" key="11">
    <source>
        <dbReference type="Proteomes" id="UP000002743"/>
    </source>
</evidence>
<dbReference type="Proteomes" id="UP000002743">
    <property type="component" value="Chromosome"/>
</dbReference>
<comment type="subcellular location">
    <subcellularLocation>
        <location evidence="8">Cytoplasm</location>
    </subcellularLocation>
</comment>
<dbReference type="InterPro" id="IPR013482">
    <property type="entry name" value="Molybde_CF_guanTrfase"/>
</dbReference>
<feature type="binding site" evidence="8">
    <location>
        <position position="97"/>
    </location>
    <ligand>
        <name>Mg(2+)</name>
        <dbReference type="ChEBI" id="CHEBI:18420"/>
    </ligand>
</feature>
<dbReference type="SUPFAM" id="SSF53448">
    <property type="entry name" value="Nucleotide-diphospho-sugar transferases"/>
    <property type="match status" value="1"/>
</dbReference>
<keyword evidence="4 8" id="KW-0547">Nucleotide-binding</keyword>
<evidence type="ECO:0000313" key="10">
    <source>
        <dbReference type="EMBL" id="ACT51572.1"/>
    </source>
</evidence>
<dbReference type="HOGENOM" id="CLU_055597_5_1_4"/>
<name>C6XA31_METGS</name>
<dbReference type="EMBL" id="CP001674">
    <property type="protein sequence ID" value="ACT51572.1"/>
    <property type="molecule type" value="Genomic_DNA"/>
</dbReference>
<sequence length="192" mass="20963">MSITAVVLAGGKGRRMGGVDKGMVEFLGKPMVAHVIERLRSQTPEILINANREIERYAAFGFPVIQDDIPDYAGPLAGLHKAMTTTESAYILTVPCDAPLLPRNLLAKLMDSMMAHDADIAIAKTGMQAHPVISLCRRALLPSLTKYLQEGGRKVDTWQQGHEVVEVQFSQHPLAFSNINTSDELLTLEQAA</sequence>
<comment type="domain">
    <text evidence="8">The N-terminal domain determines nucleotide recognition and specific binding, while the C-terminal domain determines the specific binding to the target protein.</text>
</comment>
<dbReference type="Pfam" id="PF12804">
    <property type="entry name" value="NTP_transf_3"/>
    <property type="match status" value="1"/>
</dbReference>
<feature type="binding site" evidence="8">
    <location>
        <position position="67"/>
    </location>
    <ligand>
        <name>GTP</name>
        <dbReference type="ChEBI" id="CHEBI:37565"/>
    </ligand>
</feature>
<keyword evidence="11" id="KW-1185">Reference proteome</keyword>